<evidence type="ECO:0000313" key="1">
    <source>
        <dbReference type="EMBL" id="MBC6491028.1"/>
    </source>
</evidence>
<proteinExistence type="predicted"/>
<accession>A0ABR7M7M1</accession>
<keyword evidence="2" id="KW-1185">Reference proteome</keyword>
<comment type="caution">
    <text evidence="1">The sequence shown here is derived from an EMBL/GenBank/DDBJ whole genome shotgun (WGS) entry which is preliminary data.</text>
</comment>
<dbReference type="SUPFAM" id="SSF53448">
    <property type="entry name" value="Nucleotide-diphospho-sugar transferases"/>
    <property type="match status" value="1"/>
</dbReference>
<evidence type="ECO:0000313" key="2">
    <source>
        <dbReference type="Proteomes" id="UP000765802"/>
    </source>
</evidence>
<organism evidence="1 2">
    <name type="scientific">Flavihumibacter stibioxidans</name>
    <dbReference type="NCBI Taxonomy" id="1834163"/>
    <lineage>
        <taxon>Bacteria</taxon>
        <taxon>Pseudomonadati</taxon>
        <taxon>Bacteroidota</taxon>
        <taxon>Chitinophagia</taxon>
        <taxon>Chitinophagales</taxon>
        <taxon>Chitinophagaceae</taxon>
        <taxon>Flavihumibacter</taxon>
    </lineage>
</organism>
<dbReference type="EMBL" id="MBUA01000012">
    <property type="protein sequence ID" value="MBC6491028.1"/>
    <property type="molecule type" value="Genomic_DNA"/>
</dbReference>
<dbReference type="Gene3D" id="3.90.550.10">
    <property type="entry name" value="Spore Coat Polysaccharide Biosynthesis Protein SpsA, Chain A"/>
    <property type="match status" value="1"/>
</dbReference>
<reference evidence="1 2" key="1">
    <citation type="submission" date="2016-07" db="EMBL/GenBank/DDBJ databases">
        <title>Genome analysis of Flavihumibacter stibioxidans YS-17.</title>
        <authorList>
            <person name="Shi K."/>
            <person name="Han Y."/>
            <person name="Wang G."/>
        </authorList>
    </citation>
    <scope>NUCLEOTIDE SEQUENCE [LARGE SCALE GENOMIC DNA]</scope>
    <source>
        <strain evidence="1 2">YS-17</strain>
    </source>
</reference>
<dbReference type="InterPro" id="IPR029044">
    <property type="entry name" value="Nucleotide-diphossugar_trans"/>
</dbReference>
<name>A0ABR7M7M1_9BACT</name>
<dbReference type="Proteomes" id="UP000765802">
    <property type="component" value="Unassembled WGS sequence"/>
</dbReference>
<protein>
    <submittedName>
        <fullName evidence="1">Uncharacterized protein</fullName>
    </submittedName>
</protein>
<sequence>MLIIEKLKFYYKHKWLPRRNKRLAENIHNSAPVLTDDASKAEIHVLTSSKDYLMLLWALKSFYHVSGKRYPLVIHDDGSLGDAEADVLMKHFPNARLIKKAEADAEIKKALVNYPKSLEFRFSNHLAPKVFDFFHFASRERILLMDSDVLFFEKPEVLINRIEDADYLKNSVNADVADAYTIDPAIATEQLGVIIPSRFNSGLGLIHRQSLAPGVVEDLLALPGIIGHFWRIEQTIYMLCSAKWGCELLPQEYNVHLGSGIKGPVRHYVGAVRQQFYDEGIKTLLNRLTRRS</sequence>
<gene>
    <name evidence="1" type="ORF">BC349_08300</name>
</gene>